<dbReference type="RefSeq" id="WP_151967873.1">
    <property type="nucleotide sequence ID" value="NZ_AP019860.1"/>
</dbReference>
<accession>A0A5S9ILS2</accession>
<dbReference type="PANTHER" id="PTHR33645:SF11">
    <property type="entry name" value="AMINOPEPTIDASE (DUF3754)"/>
    <property type="match status" value="1"/>
</dbReference>
<dbReference type="InterPro" id="IPR022227">
    <property type="entry name" value="DUF3754"/>
</dbReference>
<keyword evidence="1" id="KW-0472">Membrane</keyword>
<dbReference type="Pfam" id="PF12576">
    <property type="entry name" value="DUF3754"/>
    <property type="match status" value="1"/>
</dbReference>
<dbReference type="AlphaFoldDB" id="A0A5S9ILS2"/>
<evidence type="ECO:0000313" key="3">
    <source>
        <dbReference type="Proteomes" id="UP000326354"/>
    </source>
</evidence>
<name>A0A5S9ILS2_UABAM</name>
<keyword evidence="1" id="KW-0812">Transmembrane</keyword>
<dbReference type="KEGG" id="uam:UABAM_02034"/>
<dbReference type="PANTHER" id="PTHR33645">
    <property type="entry name" value="AMINOPEPTIDASE (DUF3754)"/>
    <property type="match status" value="1"/>
</dbReference>
<gene>
    <name evidence="2" type="ORF">UABAM_02034</name>
</gene>
<organism evidence="2 3">
    <name type="scientific">Uabimicrobium amorphum</name>
    <dbReference type="NCBI Taxonomy" id="2596890"/>
    <lineage>
        <taxon>Bacteria</taxon>
        <taxon>Pseudomonadati</taxon>
        <taxon>Planctomycetota</taxon>
        <taxon>Candidatus Uabimicrobiia</taxon>
        <taxon>Candidatus Uabimicrobiales</taxon>
        <taxon>Candidatus Uabimicrobiaceae</taxon>
        <taxon>Candidatus Uabimicrobium</taxon>
    </lineage>
</organism>
<sequence length="1151" mass="132849">MSEIIEDKIPIDKEELIESLASSLPANQQENFRYFAKLLNTFCKDKFSISLEKLKTHYRPFNPDTESPVYLNDTEEQYYAKDLAEKFHVFLQQQNYQKINDQDILDILEQYRLRGVKISIPRNQYRDLVVYFRDESTEYQSYRKWYTLWLRKYHQKKSSYKKLAVLFRPYHESFTSSFAFRLRKSRKQKKFETPRSFILPQPITLKLFKNINEDSLPVLFPGISVEMGLFSKIWVSLLSCAVAVSLGLMFFYIWTCLIVIFISGCFVARELFVFLSKSAKYHSKLLDNFYHNSLNNNSGVISHLIQHAEEDIYKQVLLILYALWMEERWAFYPIDTNSIKNYVEDFALQRFGIKIDIDVERIAYQLLSNSGGDKWLEIPKLIDAIYPNKTYIKKDCAEESVYIEVEEAEEPLPHSGKILIAPGNQHEEYAAFSRQEFRLYIDKEKNTQTSTQYAHERGASVRWIPEQPIISKLSALCKEGCDTLSIFSGDLDNIPLRGIGKIGNNGDISEFRYVRVKNKNELYLTTALRYRHVPQTDAPVMVRQVLPTFKVEKNIIAGTQEIPLPENLNFPENGFILIAATHKYVQYNLNKDGRVLILDDPLETEIANGMEIRLVQPQAVTQQKLKKGNYLIPVPDSKLFRIRGVLIVGANTKNEERVPYQRPVIELKLEKPLQFRHTKGAMVQINGHKLRLLRDFSAGAKTILAHGSIENVTKGQAIISPGENNRETFHFELCQEYLHLLKPLSHTHEPHTTVAENIFESALKYEATQGSYFITLEDASSFSLSGSVEINFAGKFGIKEKWPFRREKGSNTLILTKKMNKCFAVGTAVSIIGVEATTTNKIPYHHSFLDVDFSFVPNFPQQGKIILEPGSQFKEVFFFRRYPNRLNLSAGLQHPHKKGTAIEFCHYPQFATAEPVTSHSKKILVENAHLLPNSARLMIQDQIVKYYKSRSRVLLTQPCRYYHVRGSLVQLPEISQNIKLAEYAEKGSKEIKVVNAQELPTKGTIELHGFFARAQCTFSREGDTLYLNEPLKKSFSTRAKLKLPDLYLQTHLSPGMEYLEINDPSCLPNSGIFLITTSHTGRRKKRKDEVLHFRYCPETLWLDSPLQKNYAANVELKAYDYNINECGSLQAHNMKTAIEKLKSFLHSKLLE</sequence>
<feature type="transmembrane region" description="Helical" evidence="1">
    <location>
        <begin position="233"/>
        <end position="262"/>
    </location>
</feature>
<evidence type="ECO:0000313" key="2">
    <source>
        <dbReference type="EMBL" id="BBM83681.1"/>
    </source>
</evidence>
<keyword evidence="1" id="KW-1133">Transmembrane helix</keyword>
<keyword evidence="3" id="KW-1185">Reference proteome</keyword>
<dbReference type="Proteomes" id="UP000326354">
    <property type="component" value="Chromosome"/>
</dbReference>
<reference evidence="2 3" key="1">
    <citation type="submission" date="2019-08" db="EMBL/GenBank/DDBJ databases">
        <title>Complete genome sequence of Candidatus Uab amorphum.</title>
        <authorList>
            <person name="Shiratori T."/>
            <person name="Suzuki S."/>
            <person name="Kakizawa Y."/>
            <person name="Ishida K."/>
        </authorList>
    </citation>
    <scope>NUCLEOTIDE SEQUENCE [LARGE SCALE GENOMIC DNA]</scope>
    <source>
        <strain evidence="2 3">SRT547</strain>
    </source>
</reference>
<proteinExistence type="predicted"/>
<dbReference type="EMBL" id="AP019860">
    <property type="protein sequence ID" value="BBM83681.1"/>
    <property type="molecule type" value="Genomic_DNA"/>
</dbReference>
<evidence type="ECO:0000256" key="1">
    <source>
        <dbReference type="SAM" id="Phobius"/>
    </source>
</evidence>
<protein>
    <submittedName>
        <fullName evidence="2">Uncharacterized protein</fullName>
    </submittedName>
</protein>